<name>A0A3N2Q5I0_SODAK</name>
<evidence type="ECO:0000313" key="5">
    <source>
        <dbReference type="Proteomes" id="UP000272025"/>
    </source>
</evidence>
<dbReference type="AlphaFoldDB" id="A0A3N2Q5I0"/>
<dbReference type="Gene3D" id="3.15.10.10">
    <property type="entry name" value="Bactericidal permeability-increasing protein, domain 1"/>
    <property type="match status" value="1"/>
</dbReference>
<feature type="compositionally biased region" description="Basic and acidic residues" evidence="1">
    <location>
        <begin position="267"/>
        <end position="287"/>
    </location>
</feature>
<dbReference type="EMBL" id="ML119051">
    <property type="protein sequence ID" value="ROT42030.1"/>
    <property type="molecule type" value="Genomic_DNA"/>
</dbReference>
<proteinExistence type="predicted"/>
<dbReference type="OrthoDB" id="19394at2759"/>
<gene>
    <name evidence="4" type="ORF">SODALDRAFT_303031</name>
</gene>
<evidence type="ECO:0000256" key="1">
    <source>
        <dbReference type="SAM" id="MobiDB-lite"/>
    </source>
</evidence>
<dbReference type="InterPro" id="IPR027842">
    <property type="entry name" value="HAM1-like_C"/>
</dbReference>
<evidence type="ECO:0000259" key="3">
    <source>
        <dbReference type="Pfam" id="PF19343"/>
    </source>
</evidence>
<dbReference type="GeneID" id="39577421"/>
<dbReference type="PANTHER" id="PTHR31138">
    <property type="entry name" value="CHROMOSOME 19, WHOLE GENOME SHOTGUN SEQUENCE"/>
    <property type="match status" value="1"/>
</dbReference>
<evidence type="ECO:0000313" key="4">
    <source>
        <dbReference type="EMBL" id="ROT42030.1"/>
    </source>
</evidence>
<sequence>MSVNVNKPTDMKQKEADVHRKLQLYGIISAFQLGKVPSNDQIDVALNSFLASKPISNPSDKLSEEGRSLVADARTVVKNAQHLLLSRNQGNLLQDFIWQTQHWDAKSLSRPGAPVDKQTAQQHGDQALNGLRTLGTLIITNGQFRKLLKDATVLLRDIAGDAATNAASHVRPSQEELADIDNPAQDNVWHDAPKFSKENWKQEAQNIYKGDPKKDLRDTAHAAKQDATAVGSQTLPQRSGRDGTAAASERQGVQQTTDANGNATGNLKERVEQNVDPETKEKIRKRNEEYRRKAREYLNKKVPESRRDQTVLRLKKMVLECQQHPDYSQAIETILDLIEQYSQHSRAIAEGGSGTVREARGGLAQAESDLRTLIERFANGTSTGDLWSHIGQIYRDADHDPELKNWFKAMNQYIRRCLLQQGYILEDSSNEEWNRLYDHGRYLLREKYRTNTDRVVDELRFIMNEFDNDQQNKAFGQSIRKLFNDLGNDENGKPVFKPHLVKDLTGVIIPGVLENLAYVPVPRIEYSDHQVDAVIENLVIESDNFTPNILEINSEHHFRWGRKRIANKNKQVFDVKVSGIQMDLRDVSYHIKRKEGFPSITDTGVADFLLAGEGLTFEMKCATADKLDSQNFFKIEKVDVEIKHMNVKLKQSNHKLLFKLFKPIMMKVLRPALQKVVEASIKDQANKLDRMLFQMKQEADRALEEARSDPEHVPNIYNRYYNAMQKRILQNREKAKEVAADKKFNMAITMEDSIFPNVKLPGGISTKATEYRELARKGERWESPVFSIGTANKSTDIPEAPKIQRKTHVPKGSPTGRQGGQDGFAGQHPIGSTQGGAYDSAMGSRMAQDASRVLGGSDVQSIPGQTQTVVPQTVVPQTVGPQTSTTIPQYY</sequence>
<dbReference type="Proteomes" id="UP000272025">
    <property type="component" value="Unassembled WGS sequence"/>
</dbReference>
<dbReference type="InterPro" id="IPR045967">
    <property type="entry name" value="HAM1-like_N"/>
</dbReference>
<feature type="compositionally biased region" description="Basic and acidic residues" evidence="1">
    <location>
        <begin position="188"/>
        <end position="201"/>
    </location>
</feature>
<dbReference type="Pfam" id="PF14613">
    <property type="entry name" value="HAM1_C"/>
    <property type="match status" value="1"/>
</dbReference>
<accession>A0A3N2Q5I0</accession>
<feature type="compositionally biased region" description="Polar residues" evidence="1">
    <location>
        <begin position="251"/>
        <end position="265"/>
    </location>
</feature>
<reference evidence="4 5" key="1">
    <citation type="journal article" date="2018" name="Mol. Ecol.">
        <title>The obligate alkalophilic soda-lake fungus Sodiomyces alkalinus has shifted to a protein diet.</title>
        <authorList>
            <person name="Grum-Grzhimaylo A.A."/>
            <person name="Falkoski D.L."/>
            <person name="van den Heuvel J."/>
            <person name="Valero-Jimenez C.A."/>
            <person name="Min B."/>
            <person name="Choi I.G."/>
            <person name="Lipzen A."/>
            <person name="Daum C.G."/>
            <person name="Aanen D.K."/>
            <person name="Tsang A."/>
            <person name="Henrissat B."/>
            <person name="Bilanenko E.N."/>
            <person name="de Vries R.P."/>
            <person name="van Kan J.A.L."/>
            <person name="Grigoriev I.V."/>
            <person name="Debets A.J.M."/>
        </authorList>
    </citation>
    <scope>NUCLEOTIDE SEQUENCE [LARGE SCALE GENOMIC DNA]</scope>
    <source>
        <strain evidence="4 5">F11</strain>
    </source>
</reference>
<feature type="domain" description="HAM1-like N-terminal" evidence="3">
    <location>
        <begin position="3"/>
        <end position="626"/>
    </location>
</feature>
<dbReference type="Pfam" id="PF19343">
    <property type="entry name" value="HAM1_N"/>
    <property type="match status" value="1"/>
</dbReference>
<protein>
    <recommendedName>
        <fullName evidence="6">Bactericidal permeability-increasing protein</fullName>
    </recommendedName>
</protein>
<dbReference type="STRING" id="1314773.A0A3N2Q5I0"/>
<feature type="domain" description="HAM1-like C-terminal" evidence="2">
    <location>
        <begin position="640"/>
        <end position="798"/>
    </location>
</feature>
<feature type="region of interest" description="Disordered" evidence="1">
    <location>
        <begin position="164"/>
        <end position="287"/>
    </location>
</feature>
<dbReference type="PANTHER" id="PTHR31138:SF1">
    <property type="entry name" value="PDZ DOMAIN-CONTAINING PROTEIN"/>
    <property type="match status" value="1"/>
</dbReference>
<dbReference type="RefSeq" id="XP_028469836.1">
    <property type="nucleotide sequence ID" value="XM_028608943.1"/>
</dbReference>
<organism evidence="4 5">
    <name type="scientific">Sodiomyces alkalinus (strain CBS 110278 / VKM F-3762 / F11)</name>
    <name type="common">Alkaliphilic filamentous fungus</name>
    <dbReference type="NCBI Taxonomy" id="1314773"/>
    <lineage>
        <taxon>Eukaryota</taxon>
        <taxon>Fungi</taxon>
        <taxon>Dikarya</taxon>
        <taxon>Ascomycota</taxon>
        <taxon>Pezizomycotina</taxon>
        <taxon>Sordariomycetes</taxon>
        <taxon>Hypocreomycetidae</taxon>
        <taxon>Glomerellales</taxon>
        <taxon>Plectosphaerellaceae</taxon>
        <taxon>Sodiomyces</taxon>
    </lineage>
</organism>
<evidence type="ECO:0008006" key="6">
    <source>
        <dbReference type="Google" id="ProtNLM"/>
    </source>
</evidence>
<evidence type="ECO:0000259" key="2">
    <source>
        <dbReference type="Pfam" id="PF14613"/>
    </source>
</evidence>
<feature type="compositionally biased region" description="Basic and acidic residues" evidence="1">
    <location>
        <begin position="210"/>
        <end position="224"/>
    </location>
</feature>
<feature type="region of interest" description="Disordered" evidence="1">
    <location>
        <begin position="804"/>
        <end position="829"/>
    </location>
</feature>
<keyword evidence="5" id="KW-1185">Reference proteome</keyword>